<gene>
    <name evidence="2" type="ORF">BRYFOR_09790</name>
</gene>
<evidence type="ECO:0000313" key="2">
    <source>
        <dbReference type="EMBL" id="EET58269.1"/>
    </source>
</evidence>
<sequence>MDIVFKKVEMKDRELINRYLAQQKTRSCEMTFANIYLWSVYYKVDYAIVEDMLIFRGSEDRVFFDYPVGKEEGVKPAIDALLEYCRERGQRFILGLVTPEKFARLEELYPGMFEISYDRDAADYVYETEKLANLSGKKYHGKKNHINKFERLYPEWKYEPISDANVEDCFQMALTWRRMNGCEEDPEKSAEMCVTLNSLRLFKELELRGGLLRVNGEVVAFSIGEPVCDDTMVVHIEKAFSEVEGAYPMINREFVRHEAAGYTYVNREEDLGEEGLRQAKLSYHPAFLVEKGTVTIKER</sequence>
<accession>C6LM91</accession>
<dbReference type="OrthoDB" id="9765580at2"/>
<dbReference type="PANTHER" id="PTHR41373:SF1">
    <property type="entry name" value="PHOSPHATIDYLGLYCEROL LYSYLTRANSFERASE C-TERMINAL DOMAIN-CONTAINING PROTEIN"/>
    <property type="match status" value="1"/>
</dbReference>
<dbReference type="PANTHER" id="PTHR41373">
    <property type="entry name" value="DUF2156 DOMAIN-CONTAINING PROTEIN"/>
    <property type="match status" value="1"/>
</dbReference>
<dbReference type="InterPro" id="IPR024320">
    <property type="entry name" value="LPG_synthase_C"/>
</dbReference>
<name>C6LM91_9FIRM</name>
<dbReference type="EMBL" id="ACCL02000039">
    <property type="protein sequence ID" value="EET58269.1"/>
    <property type="molecule type" value="Genomic_DNA"/>
</dbReference>
<proteinExistence type="predicted"/>
<dbReference type="RefSeq" id="WP_006864542.1">
    <property type="nucleotide sequence ID" value="NZ_ACCL02000039.1"/>
</dbReference>
<dbReference type="Pfam" id="PF09924">
    <property type="entry name" value="LPG_synthase_C"/>
    <property type="match status" value="1"/>
</dbReference>
<dbReference type="SUPFAM" id="SSF55729">
    <property type="entry name" value="Acyl-CoA N-acyltransferases (Nat)"/>
    <property type="match status" value="2"/>
</dbReference>
<dbReference type="InterPro" id="IPR016181">
    <property type="entry name" value="Acyl_CoA_acyltransferase"/>
</dbReference>
<reference evidence="2" key="1">
    <citation type="submission" date="2009-07" db="EMBL/GenBank/DDBJ databases">
        <authorList>
            <person name="Weinstock G."/>
            <person name="Sodergren E."/>
            <person name="Clifton S."/>
            <person name="Fulton L."/>
            <person name="Fulton B."/>
            <person name="Courtney L."/>
            <person name="Fronick C."/>
            <person name="Harrison M."/>
            <person name="Strong C."/>
            <person name="Farmer C."/>
            <person name="Delahaunty K."/>
            <person name="Markovic C."/>
            <person name="Hall O."/>
            <person name="Minx P."/>
            <person name="Tomlinson C."/>
            <person name="Mitreva M."/>
            <person name="Nelson J."/>
            <person name="Hou S."/>
            <person name="Wollam A."/>
            <person name="Pepin K.H."/>
            <person name="Johnson M."/>
            <person name="Bhonagiri V."/>
            <person name="Nash W.E."/>
            <person name="Warren W."/>
            <person name="Chinwalla A."/>
            <person name="Mardis E.R."/>
            <person name="Wilson R.K."/>
        </authorList>
    </citation>
    <scope>NUCLEOTIDE SEQUENCE [LARGE SCALE GENOMIC DNA]</scope>
    <source>
        <strain evidence="2">DSM 14469</strain>
    </source>
</reference>
<dbReference type="InterPro" id="IPR016732">
    <property type="entry name" value="UCP018688"/>
</dbReference>
<dbReference type="AlphaFoldDB" id="C6LM91"/>
<evidence type="ECO:0000259" key="1">
    <source>
        <dbReference type="Pfam" id="PF09924"/>
    </source>
</evidence>
<dbReference type="STRING" id="168384.SAMN05660368_04062"/>
<dbReference type="PIRSF" id="PIRSF018688">
    <property type="entry name" value="UCP018688"/>
    <property type="match status" value="1"/>
</dbReference>
<dbReference type="Gene3D" id="3.40.630.30">
    <property type="match status" value="1"/>
</dbReference>
<organism evidence="2 3">
    <name type="scientific">Marvinbryantia formatexigens DSM 14469</name>
    <dbReference type="NCBI Taxonomy" id="478749"/>
    <lineage>
        <taxon>Bacteria</taxon>
        <taxon>Bacillati</taxon>
        <taxon>Bacillota</taxon>
        <taxon>Clostridia</taxon>
        <taxon>Lachnospirales</taxon>
        <taxon>Lachnospiraceae</taxon>
        <taxon>Marvinbryantia</taxon>
    </lineage>
</organism>
<keyword evidence="3" id="KW-1185">Reference proteome</keyword>
<dbReference type="Proteomes" id="UP000005561">
    <property type="component" value="Unassembled WGS sequence"/>
</dbReference>
<evidence type="ECO:0000313" key="3">
    <source>
        <dbReference type="Proteomes" id="UP000005561"/>
    </source>
</evidence>
<dbReference type="eggNOG" id="COG4866">
    <property type="taxonomic scope" value="Bacteria"/>
</dbReference>
<feature type="domain" description="Phosphatidylglycerol lysyltransferase C-terminal" evidence="1">
    <location>
        <begin position="24"/>
        <end position="287"/>
    </location>
</feature>
<protein>
    <recommendedName>
        <fullName evidence="1">Phosphatidylglycerol lysyltransferase C-terminal domain-containing protein</fullName>
    </recommendedName>
</protein>
<comment type="caution">
    <text evidence="2">The sequence shown here is derived from an EMBL/GenBank/DDBJ whole genome shotgun (WGS) entry which is preliminary data.</text>
</comment>